<reference evidence="3 4" key="1">
    <citation type="submission" date="2019-07" db="EMBL/GenBank/DDBJ databases">
        <title>Novel species of Flavobacterium.</title>
        <authorList>
            <person name="Liu Q."/>
            <person name="Xin Y.-H."/>
        </authorList>
    </citation>
    <scope>NUCLEOTIDE SEQUENCE [LARGE SCALE GENOMIC DNA]</scope>
    <source>
        <strain evidence="1 3">GSP39</strain>
        <strain evidence="2 4">GSR22</strain>
    </source>
</reference>
<evidence type="ECO:0000313" key="2">
    <source>
        <dbReference type="EMBL" id="TRX12122.1"/>
    </source>
</evidence>
<evidence type="ECO:0008006" key="5">
    <source>
        <dbReference type="Google" id="ProtNLM"/>
    </source>
</evidence>
<dbReference type="Proteomes" id="UP000318528">
    <property type="component" value="Unassembled WGS sequence"/>
</dbReference>
<dbReference type="Proteomes" id="UP000318669">
    <property type="component" value="Unassembled WGS sequence"/>
</dbReference>
<dbReference type="RefSeq" id="WP_143386718.1">
    <property type="nucleotide sequence ID" value="NZ_VJZL01000004.1"/>
</dbReference>
<proteinExistence type="predicted"/>
<sequence length="287" mass="34531">MKKIQVGFLMSYDYKKLKNSIPPVYEEADAIFIAVDKDFRTWSGQTYKIDDSFFEWLKLYDTKNKITIYSDDFYISNLSAIENDNRERHMLSLKMGIGNWLIQIDSDEYFIDFKKFVTDLRKYDSFLNNPEKNQIQIGAFLINMYKYTDNGLLYVDKVTRGLMATNYPDYKVARNTRQRIIYTSNVLWHETLARTEEEIEFKLKNWGHNDEVDVDSFIKKWRSVNKNNFKSMRGFFYIQPKKWNELDYVMGNTIEEITKNFDAKKLLPSSFYIFKKNFGQWFKHLFK</sequence>
<evidence type="ECO:0000313" key="3">
    <source>
        <dbReference type="Proteomes" id="UP000318528"/>
    </source>
</evidence>
<name>A0A553BV57_9FLAO</name>
<dbReference type="EMBL" id="VJZN01000006">
    <property type="protein sequence ID" value="TRX08088.1"/>
    <property type="molecule type" value="Genomic_DNA"/>
</dbReference>
<accession>A0A553BV57</accession>
<dbReference type="AlphaFoldDB" id="A0A553BV57"/>
<dbReference type="EMBL" id="VJZL01000004">
    <property type="protein sequence ID" value="TRX12122.1"/>
    <property type="molecule type" value="Genomic_DNA"/>
</dbReference>
<keyword evidence="3" id="KW-1185">Reference proteome</keyword>
<gene>
    <name evidence="2" type="ORF">FNW11_03895</name>
    <name evidence="1" type="ORF">FNW12_04935</name>
</gene>
<evidence type="ECO:0000313" key="4">
    <source>
        <dbReference type="Proteomes" id="UP000318669"/>
    </source>
</evidence>
<evidence type="ECO:0000313" key="1">
    <source>
        <dbReference type="EMBL" id="TRX08088.1"/>
    </source>
</evidence>
<protein>
    <recommendedName>
        <fullName evidence="5">Glycosyl transferase family 2</fullName>
    </recommendedName>
</protein>
<organism evidence="2 4">
    <name type="scientific">Flavobacterium gawalongense</name>
    <dbReference type="NCBI Taxonomy" id="2594432"/>
    <lineage>
        <taxon>Bacteria</taxon>
        <taxon>Pseudomonadati</taxon>
        <taxon>Bacteroidota</taxon>
        <taxon>Flavobacteriia</taxon>
        <taxon>Flavobacteriales</taxon>
        <taxon>Flavobacteriaceae</taxon>
        <taxon>Flavobacterium</taxon>
    </lineage>
</organism>
<dbReference type="OrthoDB" id="745987at2"/>
<comment type="caution">
    <text evidence="2">The sequence shown here is derived from an EMBL/GenBank/DDBJ whole genome shotgun (WGS) entry which is preliminary data.</text>
</comment>